<sequence length="449" mass="50685">MSTAIAMQDMPSHVKAQEAGVIRHRSNIKQEDVETPQSAGESSDWLNTPQDEATLALPLESRSFTPTNTYWVTPHGMLSRKIEILDLSQDISMPFTGFSSAYKEHVKKTMKDHSFTPVLTLNRNNWLGLQYTAMDSQDKKIADWKHSFTSIGEPVLTFPEDSQHCSHTITLKNKRWGLRTETFIVNSTPFFWEMDNLFHSQYMTLSKAYGTGENMKKVEVAKYAQKWWGGFVTGGTLVVDEKELDGVIVLNQNLKRHSKLVYSNQMTDHVVEQIDQLYWDAATTTRDLDSIHNGGNEDQTTLYQGDDLTLENNISKLPSTWDTSTDTPASDPQDPIDQDAYLSANAHLQDLSARRQVLRQKLSTYRALQELLAPYRDPRENVQPNLVHRDGPLETEMATTRTLAIRVAGRIGERYGDVLVPATADDGDGDADMGEEDGRAKLENVLSTW</sequence>
<reference evidence="2" key="1">
    <citation type="journal article" date="2020" name="Stud. Mycol.">
        <title>101 Dothideomycetes genomes: a test case for predicting lifestyles and emergence of pathogens.</title>
        <authorList>
            <person name="Haridas S."/>
            <person name="Albert R."/>
            <person name="Binder M."/>
            <person name="Bloem J."/>
            <person name="Labutti K."/>
            <person name="Salamov A."/>
            <person name="Andreopoulos B."/>
            <person name="Baker S."/>
            <person name="Barry K."/>
            <person name="Bills G."/>
            <person name="Bluhm B."/>
            <person name="Cannon C."/>
            <person name="Castanera R."/>
            <person name="Culley D."/>
            <person name="Daum C."/>
            <person name="Ezra D."/>
            <person name="Gonzalez J."/>
            <person name="Henrissat B."/>
            <person name="Kuo A."/>
            <person name="Liang C."/>
            <person name="Lipzen A."/>
            <person name="Lutzoni F."/>
            <person name="Magnuson J."/>
            <person name="Mondo S."/>
            <person name="Nolan M."/>
            <person name="Ohm R."/>
            <person name="Pangilinan J."/>
            <person name="Park H.-J."/>
            <person name="Ramirez L."/>
            <person name="Alfaro M."/>
            <person name="Sun H."/>
            <person name="Tritt A."/>
            <person name="Yoshinaga Y."/>
            <person name="Zwiers L.-H."/>
            <person name="Turgeon B."/>
            <person name="Goodwin S."/>
            <person name="Spatafora J."/>
            <person name="Crous P."/>
            <person name="Grigoriev I."/>
        </authorList>
    </citation>
    <scope>NUCLEOTIDE SEQUENCE</scope>
    <source>
        <strain evidence="2">CBS 125425</strain>
    </source>
</reference>
<proteinExistence type="predicted"/>
<dbReference type="GO" id="GO:0031511">
    <property type="term" value="C:Mis6-Sim4 complex"/>
    <property type="evidence" value="ECO:0007669"/>
    <property type="project" value="InterPro"/>
</dbReference>
<feature type="region of interest" description="Disordered" evidence="1">
    <location>
        <begin position="21"/>
        <end position="48"/>
    </location>
</feature>
<dbReference type="PANTHER" id="PTHR42040:SF1">
    <property type="entry name" value="INNER KINETOCHORE SUBUNIT FTA4"/>
    <property type="match status" value="1"/>
</dbReference>
<organism evidence="2 3">
    <name type="scientific">Polyplosphaeria fusca</name>
    <dbReference type="NCBI Taxonomy" id="682080"/>
    <lineage>
        <taxon>Eukaryota</taxon>
        <taxon>Fungi</taxon>
        <taxon>Dikarya</taxon>
        <taxon>Ascomycota</taxon>
        <taxon>Pezizomycotina</taxon>
        <taxon>Dothideomycetes</taxon>
        <taxon>Pleosporomycetidae</taxon>
        <taxon>Pleosporales</taxon>
        <taxon>Tetraplosphaeriaceae</taxon>
        <taxon>Polyplosphaeria</taxon>
    </lineage>
</organism>
<dbReference type="InterPro" id="IPR025207">
    <property type="entry name" value="Sim4_Fta4"/>
</dbReference>
<comment type="caution">
    <text evidence="2">The sequence shown here is derived from an EMBL/GenBank/DDBJ whole genome shotgun (WGS) entry which is preliminary data.</text>
</comment>
<feature type="compositionally biased region" description="Polar residues" evidence="1">
    <location>
        <begin position="35"/>
        <end position="48"/>
    </location>
</feature>
<gene>
    <name evidence="2" type="ORF">EJ04DRAFT_425557</name>
</gene>
<dbReference type="AlphaFoldDB" id="A0A9P4R8W9"/>
<dbReference type="Proteomes" id="UP000799444">
    <property type="component" value="Unassembled WGS sequence"/>
</dbReference>
<dbReference type="Pfam" id="PF13093">
    <property type="entry name" value="FTA4"/>
    <property type="match status" value="1"/>
</dbReference>
<dbReference type="PANTHER" id="PTHR42040">
    <property type="entry name" value="INNER KINETOCHORE SUBUNIT FTA4"/>
    <property type="match status" value="1"/>
</dbReference>
<evidence type="ECO:0000313" key="2">
    <source>
        <dbReference type="EMBL" id="KAF2740255.1"/>
    </source>
</evidence>
<dbReference type="EMBL" id="ML996101">
    <property type="protein sequence ID" value="KAF2740255.1"/>
    <property type="molecule type" value="Genomic_DNA"/>
</dbReference>
<evidence type="ECO:0000256" key="1">
    <source>
        <dbReference type="SAM" id="MobiDB-lite"/>
    </source>
</evidence>
<name>A0A9P4R8W9_9PLEO</name>
<dbReference type="OrthoDB" id="21214at2759"/>
<keyword evidence="3" id="KW-1185">Reference proteome</keyword>
<protein>
    <submittedName>
        <fullName evidence="2">Uncharacterized protein</fullName>
    </submittedName>
</protein>
<evidence type="ECO:0000313" key="3">
    <source>
        <dbReference type="Proteomes" id="UP000799444"/>
    </source>
</evidence>
<accession>A0A9P4R8W9</accession>